<accession>A0ABS1MIC4</accession>
<keyword evidence="1" id="KW-1133">Transmembrane helix</keyword>
<feature type="transmembrane region" description="Helical" evidence="1">
    <location>
        <begin position="288"/>
        <end position="305"/>
    </location>
</feature>
<feature type="transmembrane region" description="Helical" evidence="1">
    <location>
        <begin position="75"/>
        <end position="92"/>
    </location>
</feature>
<keyword evidence="1" id="KW-0472">Membrane</keyword>
<sequence>MGAGALLLTGLGILAYNVLGGSTGPLPLGVITLAIAWMVAAGSFEEWRRHRPRIEQLPGPVLVLRGHRWTVAHDIFGGLLLMGIAVSWRAVAIGDGEMLLYGATMAGMVVLSAPFFPRLQRSRLSLSPKGLRIATQRCDWEIPWSALDCVAPSRVAVGQYQPSPALALHCPRTALRARPLPGDPRAPRDWLPPRGTDGPWRVPAWVFGVDPSALLSTLIHLRDNPAHRATLTGRQLAAMLTPPPHEARWAASRQLADLIAATPPPDPPQVLRSRPTRRKALTRNRSRTRAGLLGVALAVALAAVLRSRR</sequence>
<keyword evidence="3" id="KW-1185">Reference proteome</keyword>
<evidence type="ECO:0000256" key="1">
    <source>
        <dbReference type="SAM" id="Phobius"/>
    </source>
</evidence>
<reference evidence="2 3" key="1">
    <citation type="submission" date="2021-01" db="EMBL/GenBank/DDBJ databases">
        <title>WGS of actinomycetes isolated from Thailand.</title>
        <authorList>
            <person name="Thawai C."/>
        </authorList>
    </citation>
    <scope>NUCLEOTIDE SEQUENCE [LARGE SCALE GENOMIC DNA]</scope>
    <source>
        <strain evidence="2 3">LPG 2</strain>
    </source>
</reference>
<name>A0ABS1MIC4_9NOCA</name>
<evidence type="ECO:0000313" key="2">
    <source>
        <dbReference type="EMBL" id="MBL1080059.1"/>
    </source>
</evidence>
<dbReference type="Proteomes" id="UP000602198">
    <property type="component" value="Unassembled WGS sequence"/>
</dbReference>
<evidence type="ECO:0000313" key="3">
    <source>
        <dbReference type="Proteomes" id="UP000602198"/>
    </source>
</evidence>
<comment type="caution">
    <text evidence="2">The sequence shown here is derived from an EMBL/GenBank/DDBJ whole genome shotgun (WGS) entry which is preliminary data.</text>
</comment>
<feature type="transmembrane region" description="Helical" evidence="1">
    <location>
        <begin position="98"/>
        <end position="116"/>
    </location>
</feature>
<proteinExistence type="predicted"/>
<protein>
    <submittedName>
        <fullName evidence="2">Uncharacterized protein</fullName>
    </submittedName>
</protein>
<keyword evidence="1" id="KW-0812">Transmembrane</keyword>
<dbReference type="RefSeq" id="WP_201958170.1">
    <property type="nucleotide sequence ID" value="NZ_JAERRJ010000023.1"/>
</dbReference>
<dbReference type="EMBL" id="JAERRJ010000023">
    <property type="protein sequence ID" value="MBL1080059.1"/>
    <property type="molecule type" value="Genomic_DNA"/>
</dbReference>
<organism evidence="2 3">
    <name type="scientific">Nocardia acididurans</name>
    <dbReference type="NCBI Taxonomy" id="2802282"/>
    <lineage>
        <taxon>Bacteria</taxon>
        <taxon>Bacillati</taxon>
        <taxon>Actinomycetota</taxon>
        <taxon>Actinomycetes</taxon>
        <taxon>Mycobacteriales</taxon>
        <taxon>Nocardiaceae</taxon>
        <taxon>Nocardia</taxon>
    </lineage>
</organism>
<gene>
    <name evidence="2" type="ORF">JK358_37250</name>
</gene>